<keyword evidence="4" id="KW-0456">Lyase</keyword>
<evidence type="ECO:0000259" key="6">
    <source>
        <dbReference type="Pfam" id="PF00155"/>
    </source>
</evidence>
<evidence type="ECO:0000256" key="5">
    <source>
        <dbReference type="ARBA" id="ARBA00037974"/>
    </source>
</evidence>
<dbReference type="GO" id="GO:0047804">
    <property type="term" value="F:cysteine-S-conjugate beta-lyase activity"/>
    <property type="evidence" value="ECO:0007669"/>
    <property type="project" value="UniProtKB-EC"/>
</dbReference>
<keyword evidence="8" id="KW-1185">Reference proteome</keyword>
<dbReference type="InterPro" id="IPR015424">
    <property type="entry name" value="PyrdxlP-dep_Trfase"/>
</dbReference>
<keyword evidence="3" id="KW-0663">Pyridoxal phosphate</keyword>
<dbReference type="Pfam" id="PF00155">
    <property type="entry name" value="Aminotran_1_2"/>
    <property type="match status" value="1"/>
</dbReference>
<dbReference type="OrthoDB" id="9802872at2"/>
<evidence type="ECO:0000256" key="4">
    <source>
        <dbReference type="ARBA" id="ARBA00023239"/>
    </source>
</evidence>
<dbReference type="RefSeq" id="WP_067632584.1">
    <property type="nucleotide sequence ID" value="NZ_CP013213.1"/>
</dbReference>
<dbReference type="InterPro" id="IPR027619">
    <property type="entry name" value="C-S_lyase_PatB-like"/>
</dbReference>
<evidence type="ECO:0000256" key="2">
    <source>
        <dbReference type="ARBA" id="ARBA00012224"/>
    </source>
</evidence>
<dbReference type="Gene3D" id="3.90.1150.10">
    <property type="entry name" value="Aspartate Aminotransferase, domain 1"/>
    <property type="match status" value="1"/>
</dbReference>
<dbReference type="EC" id="4.4.1.13" evidence="2"/>
<dbReference type="NCBIfam" id="TIGR04350">
    <property type="entry name" value="C_S_lyase_PatB"/>
    <property type="match status" value="1"/>
</dbReference>
<evidence type="ECO:0000313" key="7">
    <source>
        <dbReference type="EMBL" id="AMC93629.1"/>
    </source>
</evidence>
<dbReference type="CDD" id="cd00609">
    <property type="entry name" value="AAT_like"/>
    <property type="match status" value="1"/>
</dbReference>
<protein>
    <recommendedName>
        <fullName evidence="2">cysteine-S-conjugate beta-lyase</fullName>
        <ecNumber evidence="2">4.4.1.13</ecNumber>
    </recommendedName>
</protein>
<comment type="similarity">
    <text evidence="5">Belongs to the class-II pyridoxal-phosphate-dependent aminotransferase family. MalY/PatB cystathionine beta-lyase subfamily.</text>
</comment>
<sequence length="390" mass="44606">MNFDFKTPVNRKGTHSYKWDVEDHELPMWVADMDFKTAPAITQAILNRTHQDAFGYNIVPQSFYDSVAKWWKKRHHWDIDPKWVMFCSGVVPAISSIVRKMTQPQEHVIVLSPVYNIFYNSIINNNRIVVESKLNYQNETYSINFEDLEAKLSDPKSTLLIFCNPHNPIGKVWDKETLKKVGDLCIKHKVLIISDEIHCDLTHPEYTYTPMASISHDISQNTITCISPTKTFNLAGLQTSAIVVANETVRKQVHRGINTDEVAEPNTFAIQACEAAFNHGEPWLNELLMILQENRETLTQAITSAFSELKIIQSEATYLAWLDCSNITDDTQALCDYIRKETGLYLSAGHIFGGNGDQFIRWNYACPKTILEDGISRFIKALTHYQSNHT</sequence>
<dbReference type="KEGG" id="erl:AOC36_06405"/>
<dbReference type="EMBL" id="CP013213">
    <property type="protein sequence ID" value="AMC93629.1"/>
    <property type="molecule type" value="Genomic_DNA"/>
</dbReference>
<organism evidence="7 8">
    <name type="scientific">Erysipelothrix larvae</name>
    <dbReference type="NCBI Taxonomy" id="1514105"/>
    <lineage>
        <taxon>Bacteria</taxon>
        <taxon>Bacillati</taxon>
        <taxon>Bacillota</taxon>
        <taxon>Erysipelotrichia</taxon>
        <taxon>Erysipelotrichales</taxon>
        <taxon>Erysipelotrichaceae</taxon>
        <taxon>Erysipelothrix</taxon>
    </lineage>
</organism>
<accession>A0A0X8H0H9</accession>
<dbReference type="PANTHER" id="PTHR43525">
    <property type="entry name" value="PROTEIN MALY"/>
    <property type="match status" value="1"/>
</dbReference>
<reference evidence="7 8" key="1">
    <citation type="submission" date="2015-10" db="EMBL/GenBank/DDBJ databases">
        <title>Erysipelothrix larvae sp. LV19 isolated from the larval gut of the rhinoceros beetle, Trypoxylus dichotomus.</title>
        <authorList>
            <person name="Lim S."/>
            <person name="Kim B.-C."/>
        </authorList>
    </citation>
    <scope>NUCLEOTIDE SEQUENCE [LARGE SCALE GENOMIC DNA]</scope>
    <source>
        <strain evidence="7 8">LV19</strain>
    </source>
</reference>
<dbReference type="SUPFAM" id="SSF53383">
    <property type="entry name" value="PLP-dependent transferases"/>
    <property type="match status" value="1"/>
</dbReference>
<dbReference type="PANTHER" id="PTHR43525:SF1">
    <property type="entry name" value="PROTEIN MALY"/>
    <property type="match status" value="1"/>
</dbReference>
<gene>
    <name evidence="7" type="ORF">AOC36_06405</name>
</gene>
<dbReference type="GO" id="GO:0030170">
    <property type="term" value="F:pyridoxal phosphate binding"/>
    <property type="evidence" value="ECO:0007669"/>
    <property type="project" value="InterPro"/>
</dbReference>
<feature type="domain" description="Aminotransferase class I/classII large" evidence="6">
    <location>
        <begin position="33"/>
        <end position="368"/>
    </location>
</feature>
<dbReference type="InterPro" id="IPR015422">
    <property type="entry name" value="PyrdxlP-dep_Trfase_small"/>
</dbReference>
<dbReference type="InterPro" id="IPR051798">
    <property type="entry name" value="Class-II_PLP-Dep_Aminotrans"/>
</dbReference>
<evidence type="ECO:0000313" key="8">
    <source>
        <dbReference type="Proteomes" id="UP000063781"/>
    </source>
</evidence>
<proteinExistence type="inferred from homology"/>
<evidence type="ECO:0000256" key="1">
    <source>
        <dbReference type="ARBA" id="ARBA00001933"/>
    </source>
</evidence>
<dbReference type="STRING" id="1514105.AOC36_06405"/>
<evidence type="ECO:0000256" key="3">
    <source>
        <dbReference type="ARBA" id="ARBA00022898"/>
    </source>
</evidence>
<comment type="cofactor">
    <cofactor evidence="1">
        <name>pyridoxal 5'-phosphate</name>
        <dbReference type="ChEBI" id="CHEBI:597326"/>
    </cofactor>
</comment>
<dbReference type="Gene3D" id="3.40.640.10">
    <property type="entry name" value="Type I PLP-dependent aspartate aminotransferase-like (Major domain)"/>
    <property type="match status" value="1"/>
</dbReference>
<dbReference type="Proteomes" id="UP000063781">
    <property type="component" value="Chromosome"/>
</dbReference>
<dbReference type="InterPro" id="IPR015421">
    <property type="entry name" value="PyrdxlP-dep_Trfase_major"/>
</dbReference>
<dbReference type="InterPro" id="IPR004839">
    <property type="entry name" value="Aminotransferase_I/II_large"/>
</dbReference>
<dbReference type="AlphaFoldDB" id="A0A0X8H0H9"/>
<name>A0A0X8H0H9_9FIRM</name>